<dbReference type="PANTHER" id="PTHR11070">
    <property type="entry name" value="UVRD / RECB / PCRA DNA HELICASE FAMILY MEMBER"/>
    <property type="match status" value="1"/>
</dbReference>
<keyword evidence="4 14" id="KW-0378">Hydrolase</keyword>
<feature type="domain" description="UvrD-like helicase ATP-binding" evidence="15">
    <location>
        <begin position="6"/>
        <end position="458"/>
    </location>
</feature>
<evidence type="ECO:0000256" key="5">
    <source>
        <dbReference type="ARBA" id="ARBA00022806"/>
    </source>
</evidence>
<protein>
    <recommendedName>
        <fullName evidence="12">DNA 3'-5' helicase</fullName>
        <ecNumber evidence="12">5.6.2.4</ecNumber>
    </recommendedName>
</protein>
<dbReference type="InterPro" id="IPR014017">
    <property type="entry name" value="DNA_helicase_UvrD-like_C"/>
</dbReference>
<dbReference type="GO" id="GO:0043138">
    <property type="term" value="F:3'-5' DNA helicase activity"/>
    <property type="evidence" value="ECO:0007669"/>
    <property type="project" value="UniProtKB-EC"/>
</dbReference>
<dbReference type="Proteomes" id="UP000253426">
    <property type="component" value="Unassembled WGS sequence"/>
</dbReference>
<evidence type="ECO:0000256" key="14">
    <source>
        <dbReference type="PROSITE-ProRule" id="PRU00560"/>
    </source>
</evidence>
<comment type="catalytic activity">
    <reaction evidence="11">
        <text>Couples ATP hydrolysis with the unwinding of duplex DNA by translocating in the 3'-5' direction.</text>
        <dbReference type="EC" id="5.6.2.4"/>
    </reaction>
</comment>
<evidence type="ECO:0000256" key="4">
    <source>
        <dbReference type="ARBA" id="ARBA00022801"/>
    </source>
</evidence>
<keyword evidence="6 17" id="KW-0269">Exonuclease</keyword>
<dbReference type="AlphaFoldDB" id="A0A366HRP6"/>
<dbReference type="InterPro" id="IPR014016">
    <property type="entry name" value="UvrD-like_ATP-bd"/>
</dbReference>
<evidence type="ECO:0000256" key="11">
    <source>
        <dbReference type="ARBA" id="ARBA00034617"/>
    </source>
</evidence>
<organism evidence="17 18">
    <name type="scientific">Roseimicrobium gellanilyticum</name>
    <dbReference type="NCBI Taxonomy" id="748857"/>
    <lineage>
        <taxon>Bacteria</taxon>
        <taxon>Pseudomonadati</taxon>
        <taxon>Verrucomicrobiota</taxon>
        <taxon>Verrucomicrobiia</taxon>
        <taxon>Verrucomicrobiales</taxon>
        <taxon>Verrucomicrobiaceae</taxon>
        <taxon>Roseimicrobium</taxon>
    </lineage>
</organism>
<evidence type="ECO:0000256" key="10">
    <source>
        <dbReference type="ARBA" id="ARBA00023235"/>
    </source>
</evidence>
<name>A0A366HRP6_9BACT</name>
<dbReference type="GO" id="GO:0004527">
    <property type="term" value="F:exonuclease activity"/>
    <property type="evidence" value="ECO:0007669"/>
    <property type="project" value="UniProtKB-KW"/>
</dbReference>
<accession>A0A366HRP6</accession>
<dbReference type="RefSeq" id="WP_170156965.1">
    <property type="nucleotide sequence ID" value="NZ_QNRR01000002.1"/>
</dbReference>
<evidence type="ECO:0000259" key="16">
    <source>
        <dbReference type="PROSITE" id="PS51217"/>
    </source>
</evidence>
<dbReference type="InterPro" id="IPR011604">
    <property type="entry name" value="PDDEXK-like_dom_sf"/>
</dbReference>
<comment type="catalytic activity">
    <reaction evidence="13">
        <text>ATP + H2O = ADP + phosphate + H(+)</text>
        <dbReference type="Rhea" id="RHEA:13065"/>
        <dbReference type="ChEBI" id="CHEBI:15377"/>
        <dbReference type="ChEBI" id="CHEBI:15378"/>
        <dbReference type="ChEBI" id="CHEBI:30616"/>
        <dbReference type="ChEBI" id="CHEBI:43474"/>
        <dbReference type="ChEBI" id="CHEBI:456216"/>
        <dbReference type="EC" id="5.6.2.4"/>
    </reaction>
</comment>
<keyword evidence="18" id="KW-1185">Reference proteome</keyword>
<keyword evidence="3" id="KW-0227">DNA damage</keyword>
<dbReference type="PROSITE" id="PS51198">
    <property type="entry name" value="UVRD_HELICASE_ATP_BIND"/>
    <property type="match status" value="1"/>
</dbReference>
<keyword evidence="9" id="KW-0234">DNA repair</keyword>
<keyword evidence="8" id="KW-0238">DNA-binding</keyword>
<evidence type="ECO:0000256" key="13">
    <source>
        <dbReference type="ARBA" id="ARBA00048988"/>
    </source>
</evidence>
<dbReference type="GO" id="GO:0005829">
    <property type="term" value="C:cytosol"/>
    <property type="evidence" value="ECO:0007669"/>
    <property type="project" value="TreeGrafter"/>
</dbReference>
<feature type="binding site" evidence="14">
    <location>
        <begin position="27"/>
        <end position="34"/>
    </location>
    <ligand>
        <name>ATP</name>
        <dbReference type="ChEBI" id="CHEBI:30616"/>
    </ligand>
</feature>
<dbReference type="InterPro" id="IPR027417">
    <property type="entry name" value="P-loop_NTPase"/>
</dbReference>
<dbReference type="InterPro" id="IPR038726">
    <property type="entry name" value="PDDEXK_AddAB-type"/>
</dbReference>
<proteinExistence type="predicted"/>
<sequence length="1073" mass="120704">MAKRASSKSPAAAPSTSEVMMNELIRASAGTGKTYALVQRYLWLLERGVEPERIAAMTFTRKAAGEFFERILQELATRGTKENGEAAIALLRKMVRRMDRLRLGTIDAFFMAMTQCLPFELGLTGQTGLMGEEDFVQARDEVLDSLMLSITRIDDRSMLDELREAWKDASHGHEQNRPAEALSSWCNRLHQLYIECSDAERWGGESVIWPDKKAGLELIPALNRLQSLLVLGTFDKRAQAKWEDFFLEVATLPVTGKLGGTVQYMMDSKRGVHADLRRGTDWMMWRKRMLTPDEGSALADVLDAIVVAVLKTHIRRSRAQCRIMQMYEGSYHRLVRGRGRLVFGDLAWLLSGRLGAGSGDTWESVRTAVEYRMDARYDHWLLDEFQDTSERQWEVLSPLLEEARQDVAEERSVFLVGDLKQSIYLWRQAEPEIFHHVEHTWAGNRLEITPLNQSYRSCPQVIEMVNTVFLEAEPVLEAMFPGIGHLWAYEEHRCSTKVAELSGHAALIHVGGEGEEKEGDADTGSDPLTDAVVTLIREINPLDRGLSCAVLVRKNDTARLMSDTLRARLGVEVICESEETVLVDNPATLALLSLVQLSVHPSDTLAWQHLSMTPLAAQLEKEEISPALLSARVRREISVSGFLPVLRDWAQQLRDCMTATDAFTERRLTQLLDFAAAFDETGSRDADDFLRRARAHALREDAVGARAIQVLTVHKSKGLQFDVVILPELQGEALDTVTRNRLFVSRSPRGGVQWILDKPDKIIIDADATLKAELQREQARRAFEGICRLYVSMTRAKLALYAITAERSRDSSRNEAGLLKQRLGATEPTPYAMGALEADCLWETGDRRWHHHIPEMPPVHLPELARTEGPKLGDLLREVNATVQRRAPSGEESFQLTGKEFASPAREVKRLHGVQVHEMLSLVPWLESAGDVRHRWQERGYDLDSAAAQQAWEVLQEPSINAWFTRGNSKREAWVEKRFDLVTGDGWISGILDRVVLETDGSGGYTSATILDFKTDEVVDEAALLERVQGYVPQLKLYHEAVQRLAGLPAVSVKAVLIFTASRRPWSVDLTAR</sequence>
<dbReference type="EC" id="5.6.2.4" evidence="12"/>
<comment type="caution">
    <text evidence="17">The sequence shown here is derived from an EMBL/GenBank/DDBJ whole genome shotgun (WGS) entry which is preliminary data.</text>
</comment>
<dbReference type="Pfam" id="PF12705">
    <property type="entry name" value="PDDEXK_1"/>
    <property type="match status" value="1"/>
</dbReference>
<evidence type="ECO:0000256" key="3">
    <source>
        <dbReference type="ARBA" id="ARBA00022763"/>
    </source>
</evidence>
<dbReference type="GO" id="GO:0000725">
    <property type="term" value="P:recombinational repair"/>
    <property type="evidence" value="ECO:0007669"/>
    <property type="project" value="TreeGrafter"/>
</dbReference>
<keyword evidence="2 14" id="KW-0547">Nucleotide-binding</keyword>
<keyword evidence="10" id="KW-0413">Isomerase</keyword>
<evidence type="ECO:0000256" key="2">
    <source>
        <dbReference type="ARBA" id="ARBA00022741"/>
    </source>
</evidence>
<dbReference type="GO" id="GO:0005524">
    <property type="term" value="F:ATP binding"/>
    <property type="evidence" value="ECO:0007669"/>
    <property type="project" value="UniProtKB-UniRule"/>
</dbReference>
<dbReference type="PROSITE" id="PS51217">
    <property type="entry name" value="UVRD_HELICASE_CTER"/>
    <property type="match status" value="1"/>
</dbReference>
<evidence type="ECO:0000313" key="17">
    <source>
        <dbReference type="EMBL" id="RBP46355.1"/>
    </source>
</evidence>
<feature type="domain" description="UvrD-like helicase C-terminal" evidence="16">
    <location>
        <begin position="473"/>
        <end position="718"/>
    </location>
</feature>
<evidence type="ECO:0000256" key="7">
    <source>
        <dbReference type="ARBA" id="ARBA00022840"/>
    </source>
</evidence>
<evidence type="ECO:0000256" key="1">
    <source>
        <dbReference type="ARBA" id="ARBA00022722"/>
    </source>
</evidence>
<dbReference type="Gene3D" id="1.10.486.10">
    <property type="entry name" value="PCRA, domain 4"/>
    <property type="match status" value="1"/>
</dbReference>
<gene>
    <name evidence="17" type="ORF">DES53_102746</name>
</gene>
<evidence type="ECO:0000256" key="9">
    <source>
        <dbReference type="ARBA" id="ARBA00023204"/>
    </source>
</evidence>
<dbReference type="EMBL" id="QNRR01000002">
    <property type="protein sequence ID" value="RBP46355.1"/>
    <property type="molecule type" value="Genomic_DNA"/>
</dbReference>
<keyword evidence="7 14" id="KW-0067">ATP-binding</keyword>
<dbReference type="Pfam" id="PF00580">
    <property type="entry name" value="UvrD-helicase"/>
    <property type="match status" value="2"/>
</dbReference>
<dbReference type="InterPro" id="IPR000212">
    <property type="entry name" value="DNA_helicase_UvrD/REP"/>
</dbReference>
<evidence type="ECO:0000256" key="8">
    <source>
        <dbReference type="ARBA" id="ARBA00023125"/>
    </source>
</evidence>
<keyword evidence="5 14" id="KW-0347">Helicase</keyword>
<dbReference type="Pfam" id="PF13361">
    <property type="entry name" value="UvrD_C"/>
    <property type="match status" value="1"/>
</dbReference>
<reference evidence="17 18" key="1">
    <citation type="submission" date="2018-06" db="EMBL/GenBank/DDBJ databases">
        <title>Genomic Encyclopedia of Type Strains, Phase IV (KMG-IV): sequencing the most valuable type-strain genomes for metagenomic binning, comparative biology and taxonomic classification.</title>
        <authorList>
            <person name="Goeker M."/>
        </authorList>
    </citation>
    <scope>NUCLEOTIDE SEQUENCE [LARGE SCALE GENOMIC DNA]</scope>
    <source>
        <strain evidence="17 18">DSM 25532</strain>
    </source>
</reference>
<dbReference type="PANTHER" id="PTHR11070:SF67">
    <property type="entry name" value="DNA 3'-5' HELICASE"/>
    <property type="match status" value="1"/>
</dbReference>
<evidence type="ECO:0000256" key="12">
    <source>
        <dbReference type="ARBA" id="ARBA00034808"/>
    </source>
</evidence>
<dbReference type="Gene3D" id="3.40.50.300">
    <property type="entry name" value="P-loop containing nucleotide triphosphate hydrolases"/>
    <property type="match status" value="3"/>
</dbReference>
<evidence type="ECO:0000313" key="18">
    <source>
        <dbReference type="Proteomes" id="UP000253426"/>
    </source>
</evidence>
<evidence type="ECO:0000256" key="6">
    <source>
        <dbReference type="ARBA" id="ARBA00022839"/>
    </source>
</evidence>
<dbReference type="GO" id="GO:0003677">
    <property type="term" value="F:DNA binding"/>
    <property type="evidence" value="ECO:0007669"/>
    <property type="project" value="UniProtKB-KW"/>
</dbReference>
<dbReference type="SUPFAM" id="SSF52540">
    <property type="entry name" value="P-loop containing nucleoside triphosphate hydrolases"/>
    <property type="match status" value="1"/>
</dbReference>
<keyword evidence="1" id="KW-0540">Nuclease</keyword>
<evidence type="ECO:0000259" key="15">
    <source>
        <dbReference type="PROSITE" id="PS51198"/>
    </source>
</evidence>
<dbReference type="Gene3D" id="3.90.320.10">
    <property type="match status" value="1"/>
</dbReference>